<dbReference type="Gene3D" id="6.10.250.690">
    <property type="match status" value="1"/>
</dbReference>
<organism evidence="13 14">
    <name type="scientific">Desulfonema magnum</name>
    <dbReference type="NCBI Taxonomy" id="45655"/>
    <lineage>
        <taxon>Bacteria</taxon>
        <taxon>Pseudomonadati</taxon>
        <taxon>Thermodesulfobacteriota</taxon>
        <taxon>Desulfobacteria</taxon>
        <taxon>Desulfobacterales</taxon>
        <taxon>Desulfococcaceae</taxon>
        <taxon>Desulfonema</taxon>
    </lineage>
</organism>
<keyword evidence="8" id="KW-0238">DNA-binding</keyword>
<evidence type="ECO:0000256" key="5">
    <source>
        <dbReference type="ARBA" id="ARBA00022777"/>
    </source>
</evidence>
<dbReference type="EC" id="2.7.13.3" evidence="2"/>
<sequence>MDNNDDRNFKILIVDDVPKNIQLAGSILQKQNYNIFFANNGATALTLSQANDFDLILLDIMMPEMDGFEVCERLKKDARSKNVPIIFLTAKSDSESTIKGFDTGAVDYVTKPFNEKELLARVKTHLALRRSQQNLREANATKDKFFSIIAHDLKNPFNALVGLSKLLLNKYEEFEEEKKKELIEMIYQSSDHGYKLLENLLNWSRMQMGKIEWKPGNIDLYTHAFENVSLLKAAAQNKKIHLISEIEKDTMVYADPNMVTMVIRNLVSNAVKFTREGGEVRLMSETDGNYEQVTVSDTGLGITEESIGRIFRTDVHHSTLGTANEQGTGLGLILCKEFMERNAGKIWIESEFGKGSDFKFTLPKTGLKLDA</sequence>
<dbReference type="InterPro" id="IPR003661">
    <property type="entry name" value="HisK_dim/P_dom"/>
</dbReference>
<dbReference type="InterPro" id="IPR004358">
    <property type="entry name" value="Sig_transdc_His_kin-like_C"/>
</dbReference>
<dbReference type="GO" id="GO:0003677">
    <property type="term" value="F:DNA binding"/>
    <property type="evidence" value="ECO:0007669"/>
    <property type="project" value="UniProtKB-KW"/>
</dbReference>
<evidence type="ECO:0000313" key="13">
    <source>
        <dbReference type="EMBL" id="QTA86054.1"/>
    </source>
</evidence>
<evidence type="ECO:0000259" key="11">
    <source>
        <dbReference type="PROSITE" id="PS50109"/>
    </source>
</evidence>
<evidence type="ECO:0000256" key="7">
    <source>
        <dbReference type="ARBA" id="ARBA00023015"/>
    </source>
</evidence>
<dbReference type="Pfam" id="PF00072">
    <property type="entry name" value="Response_reg"/>
    <property type="match status" value="1"/>
</dbReference>
<keyword evidence="3 10" id="KW-0597">Phosphoprotein</keyword>
<dbReference type="InterPro" id="IPR003594">
    <property type="entry name" value="HATPase_dom"/>
</dbReference>
<dbReference type="Pfam" id="PF02518">
    <property type="entry name" value="HATPase_c"/>
    <property type="match status" value="1"/>
</dbReference>
<dbReference type="PRINTS" id="PR00344">
    <property type="entry name" value="BCTRLSENSOR"/>
</dbReference>
<comment type="catalytic activity">
    <reaction evidence="1">
        <text>ATP + protein L-histidine = ADP + protein N-phospho-L-histidine.</text>
        <dbReference type="EC" id="2.7.13.3"/>
    </reaction>
</comment>
<dbReference type="SUPFAM" id="SSF52172">
    <property type="entry name" value="CheY-like"/>
    <property type="match status" value="1"/>
</dbReference>
<keyword evidence="14" id="KW-1185">Reference proteome</keyword>
<evidence type="ECO:0000256" key="8">
    <source>
        <dbReference type="ARBA" id="ARBA00023125"/>
    </source>
</evidence>
<dbReference type="InterPro" id="IPR036890">
    <property type="entry name" value="HATPase_C_sf"/>
</dbReference>
<dbReference type="InterPro" id="IPR005467">
    <property type="entry name" value="His_kinase_dom"/>
</dbReference>
<dbReference type="SUPFAM" id="SSF55874">
    <property type="entry name" value="ATPase domain of HSP90 chaperone/DNA topoisomerase II/histidine kinase"/>
    <property type="match status" value="1"/>
</dbReference>
<dbReference type="SMART" id="SM00388">
    <property type="entry name" value="HisKA"/>
    <property type="match status" value="1"/>
</dbReference>
<feature type="modified residue" description="4-aspartylphosphate" evidence="10">
    <location>
        <position position="59"/>
    </location>
</feature>
<evidence type="ECO:0000256" key="6">
    <source>
        <dbReference type="ARBA" id="ARBA00023012"/>
    </source>
</evidence>
<proteinExistence type="predicted"/>
<dbReference type="FunFam" id="3.40.50.2300:FF:000001">
    <property type="entry name" value="DNA-binding response regulator PhoB"/>
    <property type="match status" value="1"/>
</dbReference>
<protein>
    <recommendedName>
        <fullName evidence="2">histidine kinase</fullName>
        <ecNumber evidence="2">2.7.13.3</ecNumber>
    </recommendedName>
</protein>
<evidence type="ECO:0000256" key="10">
    <source>
        <dbReference type="PROSITE-ProRule" id="PRU00169"/>
    </source>
</evidence>
<dbReference type="FunFam" id="3.30.565.10:FF:000006">
    <property type="entry name" value="Sensor histidine kinase WalK"/>
    <property type="match status" value="1"/>
</dbReference>
<dbReference type="Gene3D" id="3.40.50.2300">
    <property type="match status" value="1"/>
</dbReference>
<dbReference type="CDD" id="cd00082">
    <property type="entry name" value="HisKA"/>
    <property type="match status" value="1"/>
</dbReference>
<dbReference type="PROSITE" id="PS50109">
    <property type="entry name" value="HIS_KIN"/>
    <property type="match status" value="1"/>
</dbReference>
<dbReference type="PANTHER" id="PTHR43547:SF2">
    <property type="entry name" value="HYBRID SIGNAL TRANSDUCTION HISTIDINE KINASE C"/>
    <property type="match status" value="1"/>
</dbReference>
<dbReference type="SMART" id="SM00387">
    <property type="entry name" value="HATPase_c"/>
    <property type="match status" value="1"/>
</dbReference>
<dbReference type="CDD" id="cd19920">
    <property type="entry name" value="REC_PA4781-like"/>
    <property type="match status" value="1"/>
</dbReference>
<dbReference type="Gene3D" id="1.10.287.130">
    <property type="match status" value="1"/>
</dbReference>
<evidence type="ECO:0000313" key="14">
    <source>
        <dbReference type="Proteomes" id="UP000663722"/>
    </source>
</evidence>
<dbReference type="Proteomes" id="UP000663722">
    <property type="component" value="Chromosome"/>
</dbReference>
<evidence type="ECO:0000256" key="3">
    <source>
        <dbReference type="ARBA" id="ARBA00022553"/>
    </source>
</evidence>
<evidence type="ECO:0000256" key="2">
    <source>
        <dbReference type="ARBA" id="ARBA00012438"/>
    </source>
</evidence>
<evidence type="ECO:0000259" key="12">
    <source>
        <dbReference type="PROSITE" id="PS50110"/>
    </source>
</evidence>
<accession>A0A975GLW3</accession>
<dbReference type="PANTHER" id="PTHR43547">
    <property type="entry name" value="TWO-COMPONENT HISTIDINE KINASE"/>
    <property type="match status" value="1"/>
</dbReference>
<dbReference type="GO" id="GO:0000155">
    <property type="term" value="F:phosphorelay sensor kinase activity"/>
    <property type="evidence" value="ECO:0007669"/>
    <property type="project" value="InterPro"/>
</dbReference>
<dbReference type="Pfam" id="PF00512">
    <property type="entry name" value="HisKA"/>
    <property type="match status" value="1"/>
</dbReference>
<dbReference type="PROSITE" id="PS50110">
    <property type="entry name" value="RESPONSE_REGULATORY"/>
    <property type="match status" value="1"/>
</dbReference>
<keyword evidence="4" id="KW-0808">Transferase</keyword>
<dbReference type="InterPro" id="IPR011006">
    <property type="entry name" value="CheY-like_superfamily"/>
</dbReference>
<dbReference type="Gene3D" id="3.30.565.10">
    <property type="entry name" value="Histidine kinase-like ATPase, C-terminal domain"/>
    <property type="match status" value="1"/>
</dbReference>
<reference evidence="13" key="1">
    <citation type="journal article" date="2021" name="Microb. Physiol.">
        <title>Proteogenomic Insights into the Physiology of Marine, Sulfate-Reducing, Filamentous Desulfonema limicola and Desulfonema magnum.</title>
        <authorList>
            <person name="Schnaars V."/>
            <person name="Wohlbrand L."/>
            <person name="Scheve S."/>
            <person name="Hinrichs C."/>
            <person name="Reinhardt R."/>
            <person name="Rabus R."/>
        </authorList>
    </citation>
    <scope>NUCLEOTIDE SEQUENCE</scope>
    <source>
        <strain evidence="13">4be13</strain>
    </source>
</reference>
<dbReference type="AlphaFoldDB" id="A0A975GLW3"/>
<name>A0A975GLW3_9BACT</name>
<keyword evidence="6" id="KW-0902">Two-component regulatory system</keyword>
<dbReference type="KEGG" id="dmm:dnm_020720"/>
<evidence type="ECO:0000256" key="4">
    <source>
        <dbReference type="ARBA" id="ARBA00022679"/>
    </source>
</evidence>
<keyword evidence="7" id="KW-0805">Transcription regulation</keyword>
<gene>
    <name evidence="13" type="ORF">dnm_020720</name>
</gene>
<dbReference type="InterPro" id="IPR001789">
    <property type="entry name" value="Sig_transdc_resp-reg_receiver"/>
</dbReference>
<dbReference type="EMBL" id="CP061800">
    <property type="protein sequence ID" value="QTA86054.1"/>
    <property type="molecule type" value="Genomic_DNA"/>
</dbReference>
<dbReference type="SMART" id="SM00448">
    <property type="entry name" value="REC"/>
    <property type="match status" value="1"/>
</dbReference>
<evidence type="ECO:0000256" key="1">
    <source>
        <dbReference type="ARBA" id="ARBA00000085"/>
    </source>
</evidence>
<dbReference type="RefSeq" id="WP_207681852.1">
    <property type="nucleotide sequence ID" value="NZ_CP061800.1"/>
</dbReference>
<evidence type="ECO:0000256" key="9">
    <source>
        <dbReference type="ARBA" id="ARBA00023163"/>
    </source>
</evidence>
<keyword evidence="5 13" id="KW-0418">Kinase</keyword>
<feature type="domain" description="Histidine kinase" evidence="11">
    <location>
        <begin position="148"/>
        <end position="366"/>
    </location>
</feature>
<keyword evidence="9" id="KW-0804">Transcription</keyword>
<feature type="domain" description="Response regulatory" evidence="12">
    <location>
        <begin position="10"/>
        <end position="126"/>
    </location>
</feature>